<evidence type="ECO:0000256" key="3">
    <source>
        <dbReference type="ARBA" id="ARBA00007520"/>
    </source>
</evidence>
<feature type="transmembrane region" description="Helical" evidence="8">
    <location>
        <begin position="305"/>
        <end position="326"/>
    </location>
</feature>
<evidence type="ECO:0000313" key="11">
    <source>
        <dbReference type="Proteomes" id="UP001056291"/>
    </source>
</evidence>
<dbReference type="InterPro" id="IPR005829">
    <property type="entry name" value="Sugar_transporter_CS"/>
</dbReference>
<keyword evidence="7 8" id="KW-0472">Membrane</keyword>
<dbReference type="PROSITE" id="PS50850">
    <property type="entry name" value="MFS"/>
    <property type="match status" value="1"/>
</dbReference>
<feature type="transmembrane region" description="Helical" evidence="8">
    <location>
        <begin position="281"/>
        <end position="299"/>
    </location>
</feature>
<dbReference type="Proteomes" id="UP001056291">
    <property type="component" value="Chromosome"/>
</dbReference>
<keyword evidence="4" id="KW-1003">Cell membrane</keyword>
<dbReference type="Pfam" id="PF07690">
    <property type="entry name" value="MFS_1"/>
    <property type="match status" value="1"/>
</dbReference>
<organism evidence="10 11">
    <name type="scientific">Sneathiella marina</name>
    <dbReference type="NCBI Taxonomy" id="2950108"/>
    <lineage>
        <taxon>Bacteria</taxon>
        <taxon>Pseudomonadati</taxon>
        <taxon>Pseudomonadota</taxon>
        <taxon>Alphaproteobacteria</taxon>
        <taxon>Sneathiellales</taxon>
        <taxon>Sneathiellaceae</taxon>
        <taxon>Sneathiella</taxon>
    </lineage>
</organism>
<dbReference type="PROSITE" id="PS00216">
    <property type="entry name" value="SUGAR_TRANSPORT_1"/>
    <property type="match status" value="1"/>
</dbReference>
<gene>
    <name evidence="10" type="ORF">NBZ79_15395</name>
</gene>
<evidence type="ECO:0000256" key="5">
    <source>
        <dbReference type="ARBA" id="ARBA00022692"/>
    </source>
</evidence>
<comment type="subcellular location">
    <subcellularLocation>
        <location evidence="2">Cell membrane</location>
        <topology evidence="2">Multi-pass membrane protein</topology>
    </subcellularLocation>
</comment>
<feature type="transmembrane region" description="Helical" evidence="8">
    <location>
        <begin position="75"/>
        <end position="94"/>
    </location>
</feature>
<reference evidence="10" key="1">
    <citation type="submission" date="2022-06" db="EMBL/GenBank/DDBJ databases">
        <title>Sneathiella actinostolidae sp. nov., isolated from a sea anemonein the Western Pacific Ocean.</title>
        <authorList>
            <person name="Wei M.J."/>
        </authorList>
    </citation>
    <scope>NUCLEOTIDE SEQUENCE</scope>
    <source>
        <strain evidence="10">PHK-P5</strain>
    </source>
</reference>
<evidence type="ECO:0000256" key="2">
    <source>
        <dbReference type="ARBA" id="ARBA00004651"/>
    </source>
</evidence>
<comment type="function">
    <text evidence="1">Resistance to tetracycline by an active tetracycline efflux. This is an energy-dependent process that decreases the accumulation of the antibiotic in whole cells. This protein functions as a metal-tetracycline/H(+) antiporter.</text>
</comment>
<dbReference type="PRINTS" id="PR01035">
    <property type="entry name" value="TCRTETA"/>
</dbReference>
<evidence type="ECO:0000256" key="1">
    <source>
        <dbReference type="ARBA" id="ARBA00003279"/>
    </source>
</evidence>
<feature type="transmembrane region" description="Helical" evidence="8">
    <location>
        <begin position="133"/>
        <end position="154"/>
    </location>
</feature>
<feature type="transmembrane region" description="Helical" evidence="8">
    <location>
        <begin position="209"/>
        <end position="234"/>
    </location>
</feature>
<evidence type="ECO:0000256" key="7">
    <source>
        <dbReference type="ARBA" id="ARBA00023136"/>
    </source>
</evidence>
<feature type="transmembrane region" description="Helical" evidence="8">
    <location>
        <begin position="100"/>
        <end position="121"/>
    </location>
</feature>
<keyword evidence="11" id="KW-1185">Reference proteome</keyword>
<accession>A0ABY4W499</accession>
<dbReference type="PANTHER" id="PTHR43124:SF3">
    <property type="entry name" value="CHLORAMPHENICOL EFFLUX PUMP RV0191"/>
    <property type="match status" value="1"/>
</dbReference>
<feature type="domain" description="Major facilitator superfamily (MFS) profile" evidence="9">
    <location>
        <begin position="9"/>
        <end position="395"/>
    </location>
</feature>
<dbReference type="InterPro" id="IPR020846">
    <property type="entry name" value="MFS_dom"/>
</dbReference>
<dbReference type="PANTHER" id="PTHR43124">
    <property type="entry name" value="PURINE EFFLUX PUMP PBUE"/>
    <property type="match status" value="1"/>
</dbReference>
<dbReference type="CDD" id="cd17320">
    <property type="entry name" value="MFS_MdfA_MDR_like"/>
    <property type="match status" value="1"/>
</dbReference>
<dbReference type="InterPro" id="IPR050189">
    <property type="entry name" value="MFS_Efflux_Transporters"/>
</dbReference>
<proteinExistence type="inferred from homology"/>
<dbReference type="InterPro" id="IPR036259">
    <property type="entry name" value="MFS_trans_sf"/>
</dbReference>
<dbReference type="SUPFAM" id="SSF103473">
    <property type="entry name" value="MFS general substrate transporter"/>
    <property type="match status" value="1"/>
</dbReference>
<keyword evidence="5 8" id="KW-0812">Transmembrane</keyword>
<name>A0ABY4W499_9PROT</name>
<comment type="similarity">
    <text evidence="3">Belongs to the major facilitator superfamily. TCR/Tet family.</text>
</comment>
<feature type="transmembrane region" description="Helical" evidence="8">
    <location>
        <begin position="160"/>
        <end position="180"/>
    </location>
</feature>
<keyword evidence="6 8" id="KW-1133">Transmembrane helix</keyword>
<protein>
    <submittedName>
        <fullName evidence="10">Multidrug effflux MFS transporter</fullName>
    </submittedName>
</protein>
<feature type="transmembrane region" description="Helical" evidence="8">
    <location>
        <begin position="44"/>
        <end position="63"/>
    </location>
</feature>
<dbReference type="InterPro" id="IPR001958">
    <property type="entry name" value="Tet-R_TetA/multi-R_MdtG-like"/>
</dbReference>
<feature type="transmembrane region" description="Helical" evidence="8">
    <location>
        <begin position="338"/>
        <end position="361"/>
    </location>
</feature>
<sequence length="396" mass="41942">MLAATTPPRMITLVILTGLSVLSLNMFLPSLSNMAVEFETEYSVMTLAIAGYLAITAVLMMIMGPLSDRYGRRPVLLLAVSIFTVSSLVCALSTHIWLFLFFRVCQGAVIAGWAVSLAVIRDTTAPQEAASKIGYVTMAMAVAPMLGPMFGGVLDELFNWRASFFAYTGFGLLAFTLCWFDLGETNKTRSATFAQQFRSYPELFGSRRYWGYAICQAFSTGAFYVFIAGAPLIAVTLLGLTPAVLGFYMGTITAGFAFGSFISGRYARRFPLTTMMITGRIVGNFGVIAALILVASGHLNVGTLFGALVFVGIGNGLTMPSCNAGILSLRPALAGSAAGLAGALTIGGGALLTTLTGAVVIGEKGAYGLLFVLLLCTLMSLMGAVTVWLLDRRHTA</sequence>
<evidence type="ECO:0000313" key="10">
    <source>
        <dbReference type="EMBL" id="USG60550.1"/>
    </source>
</evidence>
<dbReference type="Gene3D" id="1.20.1720.10">
    <property type="entry name" value="Multidrug resistance protein D"/>
    <property type="match status" value="1"/>
</dbReference>
<evidence type="ECO:0000256" key="8">
    <source>
        <dbReference type="SAM" id="Phobius"/>
    </source>
</evidence>
<evidence type="ECO:0000256" key="6">
    <source>
        <dbReference type="ARBA" id="ARBA00022989"/>
    </source>
</evidence>
<feature type="transmembrane region" description="Helical" evidence="8">
    <location>
        <begin position="240"/>
        <end position="261"/>
    </location>
</feature>
<dbReference type="InterPro" id="IPR011701">
    <property type="entry name" value="MFS"/>
</dbReference>
<evidence type="ECO:0000256" key="4">
    <source>
        <dbReference type="ARBA" id="ARBA00022475"/>
    </source>
</evidence>
<evidence type="ECO:0000259" key="9">
    <source>
        <dbReference type="PROSITE" id="PS50850"/>
    </source>
</evidence>
<feature type="transmembrane region" description="Helical" evidence="8">
    <location>
        <begin position="367"/>
        <end position="390"/>
    </location>
</feature>
<dbReference type="EMBL" id="CP098747">
    <property type="protein sequence ID" value="USG60550.1"/>
    <property type="molecule type" value="Genomic_DNA"/>
</dbReference>